<keyword evidence="14" id="KW-1185">Reference proteome</keyword>
<dbReference type="PANTHER" id="PTHR23033">
    <property type="entry name" value="BETA1,3-GALACTOSYLTRANSFERASE"/>
    <property type="match status" value="1"/>
</dbReference>
<evidence type="ECO:0000313" key="13">
    <source>
        <dbReference type="EMBL" id="CAL4094258.1"/>
    </source>
</evidence>
<comment type="caution">
    <text evidence="13">The sequence shown here is derived from an EMBL/GenBank/DDBJ whole genome shotgun (WGS) entry which is preliminary data.</text>
</comment>
<dbReference type="SUPFAM" id="SSF53448">
    <property type="entry name" value="Nucleotide-diphospho-sugar transferases"/>
    <property type="match status" value="1"/>
</dbReference>
<evidence type="ECO:0000256" key="2">
    <source>
        <dbReference type="ARBA" id="ARBA00004922"/>
    </source>
</evidence>
<proteinExistence type="inferred from homology"/>
<dbReference type="GO" id="GO:0016263">
    <property type="term" value="F:glycoprotein-N-acetylgalactosamine 3-beta-galactosyltransferase activity"/>
    <property type="evidence" value="ECO:0007669"/>
    <property type="project" value="UniProtKB-EC"/>
</dbReference>
<comment type="pathway">
    <text evidence="2">Protein modification; protein glycosylation.</text>
</comment>
<protein>
    <recommendedName>
        <fullName evidence="4">N-acetylgalactosaminide beta-1,3-galactosyltransferase</fullName>
        <ecNumber evidence="4">2.4.1.122</ecNumber>
    </recommendedName>
</protein>
<evidence type="ECO:0000256" key="10">
    <source>
        <dbReference type="ARBA" id="ARBA00022989"/>
    </source>
</evidence>
<keyword evidence="7" id="KW-0812">Transmembrane</keyword>
<evidence type="ECO:0000256" key="3">
    <source>
        <dbReference type="ARBA" id="ARBA00006462"/>
    </source>
</evidence>
<evidence type="ECO:0000256" key="11">
    <source>
        <dbReference type="ARBA" id="ARBA00023136"/>
    </source>
</evidence>
<dbReference type="EMBL" id="CAXKWB010009319">
    <property type="protein sequence ID" value="CAL4094258.1"/>
    <property type="molecule type" value="Genomic_DNA"/>
</dbReference>
<dbReference type="GO" id="GO:0000166">
    <property type="term" value="F:nucleotide binding"/>
    <property type="evidence" value="ECO:0007669"/>
    <property type="project" value="UniProtKB-KW"/>
</dbReference>
<keyword evidence="11" id="KW-0472">Membrane</keyword>
<keyword evidence="6" id="KW-0808">Transferase</keyword>
<evidence type="ECO:0000256" key="1">
    <source>
        <dbReference type="ARBA" id="ARBA00004606"/>
    </source>
</evidence>
<dbReference type="InterPro" id="IPR003378">
    <property type="entry name" value="Fringe-like_glycosylTrfase"/>
</dbReference>
<sequence>HVAVTWAADCHNHTFLTDQKHPNLQNVIISNFTSYEALWGKIVEGFKSSSSNAAEWFLKADDDTFVIHKNLMEMLAEFDPNKPLYIGLPLRYTFKDGRKVEYMSGGSGYVLSREALQRLQDSSDSLCSVERSLTAYEDVNMGVCMKKLGVRWVDPRDSLGRHRFLPYPPSLLMRKDLQTQEKYIWLQNLSIYQFNFGLENLSDRAVSFHEVRDPMEMYLLYYTTRHLHIA</sequence>
<dbReference type="PANTHER" id="PTHR23033:SF14">
    <property type="entry name" value="GLYCOPROTEIN-N-ACETYLGALACTOSAMINE 3-BETA-GALACTOSYLTRANSFERASE 1-RELATED"/>
    <property type="match status" value="1"/>
</dbReference>
<dbReference type="Pfam" id="PF02434">
    <property type="entry name" value="Fringe"/>
    <property type="match status" value="1"/>
</dbReference>
<dbReference type="GO" id="GO:0016020">
    <property type="term" value="C:membrane"/>
    <property type="evidence" value="ECO:0007669"/>
    <property type="project" value="UniProtKB-SubCell"/>
</dbReference>
<feature type="non-terminal residue" evidence="13">
    <location>
        <position position="1"/>
    </location>
</feature>
<dbReference type="Gene3D" id="3.90.550.50">
    <property type="match status" value="1"/>
</dbReference>
<dbReference type="InterPro" id="IPR026050">
    <property type="entry name" value="C1GALT1/C1GALT1_chp1"/>
</dbReference>
<evidence type="ECO:0000256" key="9">
    <source>
        <dbReference type="ARBA" id="ARBA00022968"/>
    </source>
</evidence>
<dbReference type="Proteomes" id="UP001497623">
    <property type="component" value="Unassembled WGS sequence"/>
</dbReference>
<gene>
    <name evidence="13" type="ORF">MNOR_LOCUS15109</name>
</gene>
<dbReference type="InterPro" id="IPR029044">
    <property type="entry name" value="Nucleotide-diphossugar_trans"/>
</dbReference>
<keyword evidence="10" id="KW-1133">Transmembrane helix</keyword>
<evidence type="ECO:0000256" key="7">
    <source>
        <dbReference type="ARBA" id="ARBA00022692"/>
    </source>
</evidence>
<keyword evidence="9" id="KW-0735">Signal-anchor</keyword>
<organism evidence="13 14">
    <name type="scientific">Meganyctiphanes norvegica</name>
    <name type="common">Northern krill</name>
    <name type="synonym">Thysanopoda norvegica</name>
    <dbReference type="NCBI Taxonomy" id="48144"/>
    <lineage>
        <taxon>Eukaryota</taxon>
        <taxon>Metazoa</taxon>
        <taxon>Ecdysozoa</taxon>
        <taxon>Arthropoda</taxon>
        <taxon>Crustacea</taxon>
        <taxon>Multicrustacea</taxon>
        <taxon>Malacostraca</taxon>
        <taxon>Eumalacostraca</taxon>
        <taxon>Eucarida</taxon>
        <taxon>Euphausiacea</taxon>
        <taxon>Euphausiidae</taxon>
        <taxon>Meganyctiphanes</taxon>
    </lineage>
</organism>
<comment type="similarity">
    <text evidence="3">Belongs to the glycosyltransferase 31 family. Beta3-Gal-T subfamily.</text>
</comment>
<dbReference type="AlphaFoldDB" id="A0AAV2QTQ7"/>
<keyword evidence="5" id="KW-0328">Glycosyltransferase</keyword>
<name>A0AAV2QTQ7_MEGNR</name>
<keyword evidence="8" id="KW-0547">Nucleotide-binding</keyword>
<accession>A0AAV2QTQ7</accession>
<evidence type="ECO:0000256" key="6">
    <source>
        <dbReference type="ARBA" id="ARBA00022679"/>
    </source>
</evidence>
<reference evidence="13 14" key="1">
    <citation type="submission" date="2024-05" db="EMBL/GenBank/DDBJ databases">
        <authorList>
            <person name="Wallberg A."/>
        </authorList>
    </citation>
    <scope>NUCLEOTIDE SEQUENCE [LARGE SCALE GENOMIC DNA]</scope>
</reference>
<evidence type="ECO:0000256" key="4">
    <source>
        <dbReference type="ARBA" id="ARBA00012557"/>
    </source>
</evidence>
<evidence type="ECO:0000259" key="12">
    <source>
        <dbReference type="Pfam" id="PF02434"/>
    </source>
</evidence>
<evidence type="ECO:0000256" key="8">
    <source>
        <dbReference type="ARBA" id="ARBA00022741"/>
    </source>
</evidence>
<evidence type="ECO:0000256" key="5">
    <source>
        <dbReference type="ARBA" id="ARBA00022676"/>
    </source>
</evidence>
<comment type="subcellular location">
    <subcellularLocation>
        <location evidence="1">Membrane</location>
        <topology evidence="1">Single-pass type II membrane protein</topology>
    </subcellularLocation>
</comment>
<feature type="domain" description="Fringe-like glycosyltransferase" evidence="12">
    <location>
        <begin position="3"/>
        <end position="153"/>
    </location>
</feature>
<dbReference type="EC" id="2.4.1.122" evidence="4"/>
<evidence type="ECO:0000313" key="14">
    <source>
        <dbReference type="Proteomes" id="UP001497623"/>
    </source>
</evidence>